<dbReference type="GO" id="GO:0016989">
    <property type="term" value="F:sigma factor antagonist activity"/>
    <property type="evidence" value="ECO:0007669"/>
    <property type="project" value="TreeGrafter"/>
</dbReference>
<dbReference type="Gene3D" id="3.55.50.30">
    <property type="match status" value="1"/>
</dbReference>
<dbReference type="InterPro" id="IPR006860">
    <property type="entry name" value="FecR"/>
</dbReference>
<evidence type="ECO:0000259" key="1">
    <source>
        <dbReference type="Pfam" id="PF04773"/>
    </source>
</evidence>
<dbReference type="InterPro" id="IPR012373">
    <property type="entry name" value="Ferrdict_sens_TM"/>
</dbReference>
<protein>
    <submittedName>
        <fullName evidence="3">Ferric-dicitrate binding protein FerR (Iron transport regulator)</fullName>
    </submittedName>
</protein>
<dbReference type="PIRSF" id="PIRSF018266">
    <property type="entry name" value="FecR"/>
    <property type="match status" value="1"/>
</dbReference>
<dbReference type="InterPro" id="IPR032508">
    <property type="entry name" value="FecR_C"/>
</dbReference>
<dbReference type="EMBL" id="JACIBY010000008">
    <property type="protein sequence ID" value="MBB3839966.1"/>
    <property type="molecule type" value="Genomic_DNA"/>
</dbReference>
<dbReference type="PANTHER" id="PTHR30273:SF2">
    <property type="entry name" value="PROTEIN FECR"/>
    <property type="match status" value="1"/>
</dbReference>
<feature type="domain" description="FecR protein" evidence="1">
    <location>
        <begin position="144"/>
        <end position="232"/>
    </location>
</feature>
<dbReference type="Gene3D" id="2.60.120.1440">
    <property type="match status" value="1"/>
</dbReference>
<name>A0A7W5ZQ24_9BACT</name>
<feature type="domain" description="Protein FecR C-terminal" evidence="2">
    <location>
        <begin position="287"/>
        <end position="354"/>
    </location>
</feature>
<dbReference type="Pfam" id="PF16344">
    <property type="entry name" value="FecR_C"/>
    <property type="match status" value="1"/>
</dbReference>
<keyword evidence="4" id="KW-1185">Reference proteome</keyword>
<dbReference type="Proteomes" id="UP000541352">
    <property type="component" value="Unassembled WGS sequence"/>
</dbReference>
<dbReference type="AlphaFoldDB" id="A0A7W5ZQ24"/>
<comment type="caution">
    <text evidence="3">The sequence shown here is derived from an EMBL/GenBank/DDBJ whole genome shotgun (WGS) entry which is preliminary data.</text>
</comment>
<dbReference type="Pfam" id="PF04773">
    <property type="entry name" value="FecR"/>
    <property type="match status" value="1"/>
</dbReference>
<evidence type="ECO:0000313" key="4">
    <source>
        <dbReference type="Proteomes" id="UP000541352"/>
    </source>
</evidence>
<reference evidence="3 4" key="1">
    <citation type="submission" date="2020-08" db="EMBL/GenBank/DDBJ databases">
        <title>Genomic Encyclopedia of Type Strains, Phase IV (KMG-IV): sequencing the most valuable type-strain genomes for metagenomic binning, comparative biology and taxonomic classification.</title>
        <authorList>
            <person name="Goeker M."/>
        </authorList>
    </citation>
    <scope>NUCLEOTIDE SEQUENCE [LARGE SCALE GENOMIC DNA]</scope>
    <source>
        <strain evidence="3 4">DSM 17976</strain>
    </source>
</reference>
<evidence type="ECO:0000259" key="2">
    <source>
        <dbReference type="Pfam" id="PF16344"/>
    </source>
</evidence>
<organism evidence="3 4">
    <name type="scientific">Runella defluvii</name>
    <dbReference type="NCBI Taxonomy" id="370973"/>
    <lineage>
        <taxon>Bacteria</taxon>
        <taxon>Pseudomonadati</taxon>
        <taxon>Bacteroidota</taxon>
        <taxon>Cytophagia</taxon>
        <taxon>Cytophagales</taxon>
        <taxon>Spirosomataceae</taxon>
        <taxon>Runella</taxon>
    </lineage>
</organism>
<dbReference type="RefSeq" id="WP_183976656.1">
    <property type="nucleotide sequence ID" value="NZ_JACIBY010000008.1"/>
</dbReference>
<proteinExistence type="predicted"/>
<gene>
    <name evidence="3" type="ORF">FHS57_003977</name>
</gene>
<accession>A0A7W5ZQ24</accession>
<evidence type="ECO:0000313" key="3">
    <source>
        <dbReference type="EMBL" id="MBB3839966.1"/>
    </source>
</evidence>
<dbReference type="PANTHER" id="PTHR30273">
    <property type="entry name" value="PERIPLASMIC SIGNAL SENSOR AND SIGMA FACTOR ACTIVATOR FECR-RELATED"/>
    <property type="match status" value="1"/>
</dbReference>
<sequence length="360" mass="39979">MNTSYASYTIEDFIADDYFIQSVKHPAPASDAFWADFLAKHPSQQENVRRARLGVEQLSVAAKHEVPFQETPAIWSQIAKELEEPPKRIVEIVLNFWKPALAAASVIIALGLGWGWYKSAPKGKYEQLISAAKSPLEEVANTTSTNLTVNMPDGSHAILKPESKLSYTKSFTGNIREVYLSGEAFFDVIKNPNKPFFVYANGLITKVLGTSFWVKAYEADKQVTVLVKTGRVSVFAQKNTQNPDPETNGLVLTPNQQVVFGKADERLTRKLIERPVILLSPQELKQFSFTNASVTDIFTALEKAYGVDIVIDEELMANCTLTTTLSNETLFEKLDIICEALEATYKVVDAQVIITSKGCN</sequence>